<dbReference type="AlphaFoldDB" id="A0A085V6P1"/>
<keyword evidence="1" id="KW-0472">Membrane</keyword>
<dbReference type="Proteomes" id="UP000028643">
    <property type="component" value="Unassembled WGS sequence"/>
</dbReference>
<evidence type="ECO:0000256" key="1">
    <source>
        <dbReference type="SAM" id="Phobius"/>
    </source>
</evidence>
<comment type="caution">
    <text evidence="2">The sequence shown here is derived from an EMBL/GenBank/DDBJ whole genome shotgun (WGS) entry which is preliminary data.</text>
</comment>
<reference evidence="2 3" key="1">
    <citation type="submission" date="2014-07" db="EMBL/GenBank/DDBJ databases">
        <title>Draft Genome Sequences of Environmental Pseudomonas syringae strains.</title>
        <authorList>
            <person name="Baltrus D.A."/>
            <person name="Berge O."/>
            <person name="Morris C."/>
        </authorList>
    </citation>
    <scope>NUCLEOTIDE SEQUENCE [LARGE SCALE GENOMIC DNA]</scope>
    <source>
        <strain evidence="2 3">CEB003</strain>
    </source>
</reference>
<feature type="transmembrane region" description="Helical" evidence="1">
    <location>
        <begin position="29"/>
        <end position="49"/>
    </location>
</feature>
<evidence type="ECO:0000313" key="3">
    <source>
        <dbReference type="Proteomes" id="UP000028643"/>
    </source>
</evidence>
<keyword evidence="1" id="KW-0812">Transmembrane</keyword>
<keyword evidence="1" id="KW-1133">Transmembrane helix</keyword>
<name>A0A085V6P1_PSESX</name>
<gene>
    <name evidence="2" type="ORF">IV02_13920</name>
</gene>
<proteinExistence type="predicted"/>
<evidence type="ECO:0000313" key="2">
    <source>
        <dbReference type="EMBL" id="KFE51104.1"/>
    </source>
</evidence>
<dbReference type="RefSeq" id="WP_047575554.1">
    <property type="nucleotide sequence ID" value="NZ_JPQT01000106.1"/>
</dbReference>
<accession>A0A085V6P1</accession>
<organism evidence="2 3">
    <name type="scientific">Pseudomonas syringae</name>
    <dbReference type="NCBI Taxonomy" id="317"/>
    <lineage>
        <taxon>Bacteria</taxon>
        <taxon>Pseudomonadati</taxon>
        <taxon>Pseudomonadota</taxon>
        <taxon>Gammaproteobacteria</taxon>
        <taxon>Pseudomonadales</taxon>
        <taxon>Pseudomonadaceae</taxon>
        <taxon>Pseudomonas</taxon>
    </lineage>
</organism>
<dbReference type="EMBL" id="JPQT01000106">
    <property type="protein sequence ID" value="KFE51104.1"/>
    <property type="molecule type" value="Genomic_DNA"/>
</dbReference>
<feature type="transmembrane region" description="Helical" evidence="1">
    <location>
        <begin position="84"/>
        <end position="100"/>
    </location>
</feature>
<dbReference type="PATRIC" id="fig|317.174.peg.2854"/>
<sequence>MKRTIITTLISLALSAALVSGMPDLHDFAFYVAVFVNVLGWFAVLSDSIKGDVASNLRKHAWMSAITSAIQLSAMIFSGHPVLAASYFLVSVAMVALAFGEKKEAPCKP</sequence>
<protein>
    <submittedName>
        <fullName evidence="2">Uncharacterized protein</fullName>
    </submittedName>
</protein>